<evidence type="ECO:0000256" key="1">
    <source>
        <dbReference type="SAM" id="Phobius"/>
    </source>
</evidence>
<organism evidence="2 3">
    <name type="scientific">Phytobacter diazotrophicus</name>
    <dbReference type="NCBI Taxonomy" id="395631"/>
    <lineage>
        <taxon>Bacteria</taxon>
        <taxon>Pseudomonadati</taxon>
        <taxon>Pseudomonadota</taxon>
        <taxon>Gammaproteobacteria</taxon>
        <taxon>Enterobacterales</taxon>
        <taxon>Enterobacteriaceae</taxon>
        <taxon>Phytobacter</taxon>
    </lineage>
</organism>
<accession>A0ABN6LVZ8</accession>
<sequence>MLLLWVGLVGLMYWLIAKAAHENPYPSVRLPCGYITFIIYMVCLLFIITTPVRWQASDRNTSWKKHF</sequence>
<name>A0ABN6LVZ8_9ENTR</name>
<keyword evidence="1" id="KW-0472">Membrane</keyword>
<keyword evidence="3" id="KW-1185">Reference proteome</keyword>
<reference evidence="2 3" key="1">
    <citation type="submission" date="2021-12" db="EMBL/GenBank/DDBJ databases">
        <title>Complete genome sequence of Phytobacter diazotrophicus TA9734.</title>
        <authorList>
            <person name="Kubota H."/>
            <person name="Nakayama Y."/>
            <person name="Ariyoshi T."/>
        </authorList>
    </citation>
    <scope>NUCLEOTIDE SEQUENCE [LARGE SCALE GENOMIC DNA]</scope>
    <source>
        <strain evidence="2 3">TA9734</strain>
    </source>
</reference>
<evidence type="ECO:0000313" key="3">
    <source>
        <dbReference type="Proteomes" id="UP001320460"/>
    </source>
</evidence>
<dbReference type="Proteomes" id="UP001320460">
    <property type="component" value="Chromosome"/>
</dbReference>
<gene>
    <name evidence="2" type="ORF">PDTA9734_49900</name>
</gene>
<keyword evidence="1" id="KW-1133">Transmembrane helix</keyword>
<evidence type="ECO:0000313" key="2">
    <source>
        <dbReference type="EMBL" id="BDD53503.1"/>
    </source>
</evidence>
<protein>
    <submittedName>
        <fullName evidence="2">Uncharacterized protein</fullName>
    </submittedName>
</protein>
<feature type="transmembrane region" description="Helical" evidence="1">
    <location>
        <begin position="35"/>
        <end position="54"/>
    </location>
</feature>
<dbReference type="EMBL" id="AP025334">
    <property type="protein sequence ID" value="BDD53503.1"/>
    <property type="molecule type" value="Genomic_DNA"/>
</dbReference>
<proteinExistence type="predicted"/>
<keyword evidence="1" id="KW-0812">Transmembrane</keyword>